<proteinExistence type="predicted"/>
<reference evidence="1 2" key="1">
    <citation type="journal article" date="2015" name="Nature">
        <title>rRNA introns, odd ribosomes, and small enigmatic genomes across a large radiation of phyla.</title>
        <authorList>
            <person name="Brown C.T."/>
            <person name="Hug L.A."/>
            <person name="Thomas B.C."/>
            <person name="Sharon I."/>
            <person name="Castelle C.J."/>
            <person name="Singh A."/>
            <person name="Wilkins M.J."/>
            <person name="Williams K.H."/>
            <person name="Banfield J.F."/>
        </authorList>
    </citation>
    <scope>NUCLEOTIDE SEQUENCE [LARGE SCALE GENOMIC DNA]</scope>
</reference>
<evidence type="ECO:0008006" key="3">
    <source>
        <dbReference type="Google" id="ProtNLM"/>
    </source>
</evidence>
<comment type="caution">
    <text evidence="1">The sequence shown here is derived from an EMBL/GenBank/DDBJ whole genome shotgun (WGS) entry which is preliminary data.</text>
</comment>
<dbReference type="EMBL" id="LBVC01000009">
    <property type="protein sequence ID" value="KKQ78883.1"/>
    <property type="molecule type" value="Genomic_DNA"/>
</dbReference>
<dbReference type="NCBIfam" id="TIGR03831">
    <property type="entry name" value="YgiT_finger"/>
    <property type="match status" value="1"/>
</dbReference>
<dbReference type="Proteomes" id="UP000034324">
    <property type="component" value="Unassembled WGS sequence"/>
</dbReference>
<gene>
    <name evidence="1" type="ORF">US99_C0009G0024</name>
</gene>
<dbReference type="AlphaFoldDB" id="A0A0G0KGW2"/>
<sequence>MNKCYQCGGKLKRENIDIARYWGKDLIALNDVPSLVCTKCGERYFEAKVSSKIDERIQGVLERRSFIEKIDVPVVQF</sequence>
<protein>
    <recommendedName>
        <fullName evidence="3">YgiT-type zinc finger domain protein</fullName>
    </recommendedName>
</protein>
<evidence type="ECO:0000313" key="2">
    <source>
        <dbReference type="Proteomes" id="UP000034324"/>
    </source>
</evidence>
<dbReference type="InterPro" id="IPR022453">
    <property type="entry name" value="Znf_MqsA-type"/>
</dbReference>
<name>A0A0G0KGW2_9BACT</name>
<organism evidence="1 2">
    <name type="scientific">Candidatus Daviesbacteria bacterium GW2011_GWF2_38_6</name>
    <dbReference type="NCBI Taxonomy" id="1618432"/>
    <lineage>
        <taxon>Bacteria</taxon>
        <taxon>Candidatus Daviesiibacteriota</taxon>
    </lineage>
</organism>
<evidence type="ECO:0000313" key="1">
    <source>
        <dbReference type="EMBL" id="KKQ78883.1"/>
    </source>
</evidence>
<accession>A0A0G0KGW2</accession>
<dbReference type="Gene3D" id="3.10.20.860">
    <property type="match status" value="1"/>
</dbReference>